<feature type="transmembrane region" description="Helical" evidence="2">
    <location>
        <begin position="22"/>
        <end position="42"/>
    </location>
</feature>
<keyword evidence="2" id="KW-0812">Transmembrane</keyword>
<keyword evidence="4" id="KW-1185">Reference proteome</keyword>
<keyword evidence="2" id="KW-0472">Membrane</keyword>
<comment type="caution">
    <text evidence="3">The sequence shown here is derived from an EMBL/GenBank/DDBJ whole genome shotgun (WGS) entry which is preliminary data.</text>
</comment>
<gene>
    <name evidence="3" type="ORF">FHL15_005289</name>
</gene>
<evidence type="ECO:0000313" key="3">
    <source>
        <dbReference type="EMBL" id="TRX93907.1"/>
    </source>
</evidence>
<name>A0A553I128_9PEZI</name>
<sequence>MNTAAPTLGARVGERVKWQSKIYNAVATPINFVTFIISLYLIDNQYRAQRLHQHEADERPWLHRFLYRQRSSPYDRVGQSSLQSANTTHRLGAGTKSTDDVPRPAKEAGDTWYYHTKQKKLLKLEAADAFALRDSVLFALCFLAVSVCWVLWRVVVWLII</sequence>
<accession>A0A553I128</accession>
<dbReference type="OrthoDB" id="4156595at2759"/>
<evidence type="ECO:0000256" key="1">
    <source>
        <dbReference type="SAM" id="MobiDB-lite"/>
    </source>
</evidence>
<feature type="transmembrane region" description="Helical" evidence="2">
    <location>
        <begin position="136"/>
        <end position="159"/>
    </location>
</feature>
<reference evidence="4" key="1">
    <citation type="submission" date="2019-06" db="EMBL/GenBank/DDBJ databases">
        <title>Draft genome sequence of the griseofulvin-producing fungus Xylaria cubensis strain G536.</title>
        <authorList>
            <person name="Mead M.E."/>
            <person name="Raja H.A."/>
            <person name="Steenwyk J.L."/>
            <person name="Knowles S.L."/>
            <person name="Oberlies N.H."/>
            <person name="Rokas A."/>
        </authorList>
    </citation>
    <scope>NUCLEOTIDE SEQUENCE [LARGE SCALE GENOMIC DNA]</scope>
    <source>
        <strain evidence="4">G536</strain>
    </source>
</reference>
<feature type="compositionally biased region" description="Polar residues" evidence="1">
    <location>
        <begin position="78"/>
        <end position="89"/>
    </location>
</feature>
<evidence type="ECO:0000313" key="4">
    <source>
        <dbReference type="Proteomes" id="UP000319160"/>
    </source>
</evidence>
<dbReference type="AlphaFoldDB" id="A0A553I128"/>
<keyword evidence="2" id="KW-1133">Transmembrane helix</keyword>
<protein>
    <submittedName>
        <fullName evidence="3">Uncharacterized protein</fullName>
    </submittedName>
</protein>
<evidence type="ECO:0000256" key="2">
    <source>
        <dbReference type="SAM" id="Phobius"/>
    </source>
</evidence>
<proteinExistence type="predicted"/>
<organism evidence="3 4">
    <name type="scientific">Xylaria flabelliformis</name>
    <dbReference type="NCBI Taxonomy" id="2512241"/>
    <lineage>
        <taxon>Eukaryota</taxon>
        <taxon>Fungi</taxon>
        <taxon>Dikarya</taxon>
        <taxon>Ascomycota</taxon>
        <taxon>Pezizomycotina</taxon>
        <taxon>Sordariomycetes</taxon>
        <taxon>Xylariomycetidae</taxon>
        <taxon>Xylariales</taxon>
        <taxon>Xylariaceae</taxon>
        <taxon>Xylaria</taxon>
    </lineage>
</organism>
<feature type="region of interest" description="Disordered" evidence="1">
    <location>
        <begin position="76"/>
        <end position="102"/>
    </location>
</feature>
<dbReference type="EMBL" id="VFLP01000026">
    <property type="protein sequence ID" value="TRX93907.1"/>
    <property type="molecule type" value="Genomic_DNA"/>
</dbReference>
<dbReference type="Proteomes" id="UP000319160">
    <property type="component" value="Unassembled WGS sequence"/>
</dbReference>